<comment type="function">
    <text evidence="9 12">Involved in protein N-glycosylation. Essential for the second step of the dolichol-linked oligosaccharide pathway.</text>
</comment>
<comment type="similarity">
    <text evidence="2 12">Belongs to the glycosyltransferase 28 family.</text>
</comment>
<comment type="subunit">
    <text evidence="3 12">Heterodimer with ALG14 to form a functional enzyme.</text>
</comment>
<comment type="subcellular location">
    <subcellularLocation>
        <location evidence="1 12">Endoplasmic reticulum</location>
    </subcellularLocation>
</comment>
<dbReference type="SUPFAM" id="SSF53756">
    <property type="entry name" value="UDP-Glycosyltransferase/glycogen phosphorylase"/>
    <property type="match status" value="1"/>
</dbReference>
<dbReference type="GO" id="GO:0004577">
    <property type="term" value="F:N-acetylglucosaminyldiphosphodolichol N-acetylglucosaminyltransferase activity"/>
    <property type="evidence" value="ECO:0007669"/>
    <property type="project" value="UniProtKB-EC"/>
</dbReference>
<evidence type="ECO:0000256" key="3">
    <source>
        <dbReference type="ARBA" id="ARBA00011198"/>
    </source>
</evidence>
<sequence length="172" mass="18689">MRAFVTVGSTKFDDLVQHSLTEEVLLSLRNEGYTSLGVQCGNSNFEFASVVADGSEHALERAGVSVEVWKFKPSLEGEFDKADLVISHAGAGTILDVLRKGKRLIVVPNETLLDNHQSELAIALEEKGHLKSSTVTGLAQVIEDVHKVNLTPFPPFDGHKFAGILDETMGFL</sequence>
<dbReference type="InterPro" id="IPR039042">
    <property type="entry name" value="Alg13-like"/>
</dbReference>
<organism evidence="14 15">
    <name type="scientific">Ephemerocybe angulata</name>
    <dbReference type="NCBI Taxonomy" id="980116"/>
    <lineage>
        <taxon>Eukaryota</taxon>
        <taxon>Fungi</taxon>
        <taxon>Dikarya</taxon>
        <taxon>Basidiomycota</taxon>
        <taxon>Agaricomycotina</taxon>
        <taxon>Agaricomycetes</taxon>
        <taxon>Agaricomycetidae</taxon>
        <taxon>Agaricales</taxon>
        <taxon>Agaricineae</taxon>
        <taxon>Psathyrellaceae</taxon>
        <taxon>Ephemerocybe</taxon>
    </lineage>
</organism>
<evidence type="ECO:0000259" key="13">
    <source>
        <dbReference type="Pfam" id="PF04101"/>
    </source>
</evidence>
<dbReference type="AlphaFoldDB" id="A0A8H5BK28"/>
<gene>
    <name evidence="12" type="primary">ALG13</name>
    <name evidence="14" type="ORF">D9611_004262</name>
</gene>
<evidence type="ECO:0000256" key="8">
    <source>
        <dbReference type="ARBA" id="ARBA00022824"/>
    </source>
</evidence>
<evidence type="ECO:0000256" key="5">
    <source>
        <dbReference type="ARBA" id="ARBA00017468"/>
    </source>
</evidence>
<dbReference type="Gene3D" id="3.40.50.2000">
    <property type="entry name" value="Glycogen Phosphorylase B"/>
    <property type="match status" value="1"/>
</dbReference>
<accession>A0A8H5BK28</accession>
<dbReference type="EC" id="2.4.1.141" evidence="4 12"/>
<evidence type="ECO:0000256" key="11">
    <source>
        <dbReference type="ARBA" id="ARBA00048184"/>
    </source>
</evidence>
<protein>
    <recommendedName>
        <fullName evidence="5 12">UDP-N-acetylglucosamine transferase subunit ALG13</fullName>
        <ecNumber evidence="4 12">2.4.1.141</ecNumber>
    </recommendedName>
    <alternativeName>
        <fullName evidence="10 12">Asparagine-linked glycosylation protein 13</fullName>
    </alternativeName>
</protein>
<evidence type="ECO:0000256" key="10">
    <source>
        <dbReference type="ARBA" id="ARBA00032061"/>
    </source>
</evidence>
<evidence type="ECO:0000256" key="1">
    <source>
        <dbReference type="ARBA" id="ARBA00004240"/>
    </source>
</evidence>
<evidence type="ECO:0000256" key="2">
    <source>
        <dbReference type="ARBA" id="ARBA00006962"/>
    </source>
</evidence>
<feature type="domain" description="Glycosyl transferase family 28 C-terminal" evidence="13">
    <location>
        <begin position="4"/>
        <end position="154"/>
    </location>
</feature>
<proteinExistence type="inferred from homology"/>
<dbReference type="Proteomes" id="UP000541558">
    <property type="component" value="Unassembled WGS sequence"/>
</dbReference>
<evidence type="ECO:0000256" key="4">
    <source>
        <dbReference type="ARBA" id="ARBA00012614"/>
    </source>
</evidence>
<dbReference type="EMBL" id="JAACJK010000164">
    <property type="protein sequence ID" value="KAF5324558.1"/>
    <property type="molecule type" value="Genomic_DNA"/>
</dbReference>
<dbReference type="GO" id="GO:0005783">
    <property type="term" value="C:endoplasmic reticulum"/>
    <property type="evidence" value="ECO:0007669"/>
    <property type="project" value="UniProtKB-SubCell"/>
</dbReference>
<comment type="caution">
    <text evidence="14">The sequence shown here is derived from an EMBL/GenBank/DDBJ whole genome shotgun (WGS) entry which is preliminary data.</text>
</comment>
<keyword evidence="7 12" id="KW-0808">Transferase</keyword>
<dbReference type="PANTHER" id="PTHR12867">
    <property type="entry name" value="GLYCOSYL TRANSFERASE-RELATED"/>
    <property type="match status" value="1"/>
</dbReference>
<evidence type="ECO:0000256" key="7">
    <source>
        <dbReference type="ARBA" id="ARBA00022679"/>
    </source>
</evidence>
<evidence type="ECO:0000256" key="6">
    <source>
        <dbReference type="ARBA" id="ARBA00022676"/>
    </source>
</evidence>
<dbReference type="OrthoDB" id="20273at2759"/>
<reference evidence="14 15" key="1">
    <citation type="journal article" date="2020" name="ISME J.">
        <title>Uncovering the hidden diversity of litter-decomposition mechanisms in mushroom-forming fungi.</title>
        <authorList>
            <person name="Floudas D."/>
            <person name="Bentzer J."/>
            <person name="Ahren D."/>
            <person name="Johansson T."/>
            <person name="Persson P."/>
            <person name="Tunlid A."/>
        </authorList>
    </citation>
    <scope>NUCLEOTIDE SEQUENCE [LARGE SCALE GENOMIC DNA]</scope>
    <source>
        <strain evidence="14 15">CBS 175.51</strain>
    </source>
</reference>
<name>A0A8H5BK28_9AGAR</name>
<evidence type="ECO:0000256" key="9">
    <source>
        <dbReference type="ARBA" id="ARBA00024804"/>
    </source>
</evidence>
<evidence type="ECO:0000313" key="15">
    <source>
        <dbReference type="Proteomes" id="UP000541558"/>
    </source>
</evidence>
<dbReference type="GO" id="GO:0006488">
    <property type="term" value="P:dolichol-linked oligosaccharide biosynthetic process"/>
    <property type="evidence" value="ECO:0007669"/>
    <property type="project" value="InterPro"/>
</dbReference>
<keyword evidence="15" id="KW-1185">Reference proteome</keyword>
<evidence type="ECO:0000256" key="12">
    <source>
        <dbReference type="RuleBase" id="RU362128"/>
    </source>
</evidence>
<dbReference type="PANTHER" id="PTHR12867:SF6">
    <property type="entry name" value="N-ACETYLGLUCOSAMINYLDIPHOSPHODOLICHOL N-ACETYLGLUCOSAMINYLTRANSFERASE"/>
    <property type="match status" value="1"/>
</dbReference>
<keyword evidence="6 12" id="KW-0328">Glycosyltransferase</keyword>
<dbReference type="Pfam" id="PF04101">
    <property type="entry name" value="Glyco_tran_28_C"/>
    <property type="match status" value="1"/>
</dbReference>
<comment type="catalytic activity">
    <reaction evidence="11">
        <text>an N-acetyl-alpha-D-glucosaminyl-diphospho-di-trans,poly-cis-dolichol + UDP-N-acetyl-alpha-D-glucosamine = an N,N'-diacetylchitobiosyl-diphospho-di-trans,poly-cis-dolichol + UDP + H(+)</text>
        <dbReference type="Rhea" id="RHEA:23380"/>
        <dbReference type="Rhea" id="RHEA-COMP:19507"/>
        <dbReference type="Rhea" id="RHEA-COMP:19510"/>
        <dbReference type="ChEBI" id="CHEBI:15378"/>
        <dbReference type="ChEBI" id="CHEBI:57269"/>
        <dbReference type="ChEBI" id="CHEBI:57705"/>
        <dbReference type="ChEBI" id="CHEBI:58223"/>
        <dbReference type="ChEBI" id="CHEBI:58427"/>
        <dbReference type="EC" id="2.4.1.141"/>
    </reaction>
</comment>
<keyword evidence="8 12" id="KW-0256">Endoplasmic reticulum</keyword>
<evidence type="ECO:0000313" key="14">
    <source>
        <dbReference type="EMBL" id="KAF5324558.1"/>
    </source>
</evidence>
<dbReference type="InterPro" id="IPR007235">
    <property type="entry name" value="Glyco_trans_28_C"/>
</dbReference>